<proteinExistence type="predicted"/>
<keyword evidence="2" id="KW-1185">Reference proteome</keyword>
<dbReference type="EMBL" id="CAJNNV010020187">
    <property type="protein sequence ID" value="CAE8606987.1"/>
    <property type="molecule type" value="Genomic_DNA"/>
</dbReference>
<gene>
    <name evidence="1" type="ORF">PGLA1383_LOCUS24935</name>
</gene>
<name>A0A813F652_POLGL</name>
<protein>
    <submittedName>
        <fullName evidence="1">Uncharacterized protein</fullName>
    </submittedName>
</protein>
<organism evidence="1 2">
    <name type="scientific">Polarella glacialis</name>
    <name type="common">Dinoflagellate</name>
    <dbReference type="NCBI Taxonomy" id="89957"/>
    <lineage>
        <taxon>Eukaryota</taxon>
        <taxon>Sar</taxon>
        <taxon>Alveolata</taxon>
        <taxon>Dinophyceae</taxon>
        <taxon>Suessiales</taxon>
        <taxon>Suessiaceae</taxon>
        <taxon>Polarella</taxon>
    </lineage>
</organism>
<accession>A0A813F652</accession>
<dbReference type="Proteomes" id="UP000654075">
    <property type="component" value="Unassembled WGS sequence"/>
</dbReference>
<evidence type="ECO:0000313" key="2">
    <source>
        <dbReference type="Proteomes" id="UP000654075"/>
    </source>
</evidence>
<evidence type="ECO:0000313" key="1">
    <source>
        <dbReference type="EMBL" id="CAE8606987.1"/>
    </source>
</evidence>
<sequence length="406" mass="42785">MAPHERSPALARAALESGDTCRWQVAGPSGFPLHGSFSSHAGFCSKPKVSTEPAAVVMASHERPPALHVQPLKVSTHAGGKSTGGPSAFPLHGSFSSHAGFCSKPKVVTEPASAVMAPHERSPALHVQPLKVATHAGGKSAGPSGFPLHGSFSSHAGFCSKPKVVTEPASAVMASHERPPALHVQPLKVATHAGGKSAGPSGFPLHGSFSSHAGFCSKPKVVTEPASAVMAPHERSPALHVQPLKVATHAGGKSAGPFRFPLAWLLQLTRRLLQQAEGRHGTCLGRDGTTRKASSTARAALESGDTCRWQVGRTIRLPLAWLLQLTRRLLQQAEGRHGTCLGRDGTTRKVSSTARAALESGDTCRWQVGRTIRLPLAWLLQLTRRPLQQAEGRHGTCLGRDGTTRK</sequence>
<feature type="non-terminal residue" evidence="1">
    <location>
        <position position="406"/>
    </location>
</feature>
<reference evidence="1" key="1">
    <citation type="submission" date="2021-02" db="EMBL/GenBank/DDBJ databases">
        <authorList>
            <person name="Dougan E. K."/>
            <person name="Rhodes N."/>
            <person name="Thang M."/>
            <person name="Chan C."/>
        </authorList>
    </citation>
    <scope>NUCLEOTIDE SEQUENCE</scope>
</reference>
<dbReference type="AlphaFoldDB" id="A0A813F652"/>
<comment type="caution">
    <text evidence="1">The sequence shown here is derived from an EMBL/GenBank/DDBJ whole genome shotgun (WGS) entry which is preliminary data.</text>
</comment>